<dbReference type="GO" id="GO:0016874">
    <property type="term" value="F:ligase activity"/>
    <property type="evidence" value="ECO:0007669"/>
    <property type="project" value="UniProtKB-KW"/>
</dbReference>
<keyword evidence="2 5" id="KW-0812">Transmembrane</keyword>
<feature type="transmembrane region" description="Helical" evidence="5">
    <location>
        <begin position="392"/>
        <end position="413"/>
    </location>
</feature>
<feature type="transmembrane region" description="Helical" evidence="5">
    <location>
        <begin position="231"/>
        <end position="247"/>
    </location>
</feature>
<dbReference type="Pfam" id="PF04932">
    <property type="entry name" value="Wzy_C"/>
    <property type="match status" value="1"/>
</dbReference>
<feature type="transmembrane region" description="Helical" evidence="5">
    <location>
        <begin position="335"/>
        <end position="356"/>
    </location>
</feature>
<reference evidence="7" key="1">
    <citation type="submission" date="2020-09" db="EMBL/GenBank/DDBJ databases">
        <title>Genome seq and assembly of Tianweitania sp.</title>
        <authorList>
            <person name="Chhetri G."/>
        </authorList>
    </citation>
    <scope>NUCLEOTIDE SEQUENCE</scope>
    <source>
        <strain evidence="7">Rool2</strain>
    </source>
</reference>
<sequence length="427" mass="46577">MSEAGRESQKYVLGGALILAMIIGGGTRSGLLTDSMISVVVLLASIFVLARNKAISISTPIFTLLIVVVLALLLQLVPFPRALIAELRLPPIDQAISSSDSPISTISLGVGHTIHSLVVFVALAMFTCAVTSLRSKQIIGLVPFFFTGVVCNLVAGAIQFSISDQVVIDNLLSYNMTAGFFANINHFSALLFVAIPFLLYFSIIRGRMIAGAVGLIFVLLMLLSAGSRAGVVIGLLIFVASLLLLTARSRAGIGALVAVFVGVALYTMGVWARFESENTAGLDDLRLEFLQTSWEGIKQNWLLGIGYGNFEKAYQIYEKPEQIFQYFVNHAHNEYVQLVFEGGILAAGLIMLYLIVIHVQIWRNGTDGFRKVAYLSILFLLLHSLIDYPLRTYALAMAFAFFNAVLFYTGTFLPKARTEPVEIVESE</sequence>
<dbReference type="RefSeq" id="WP_188162895.1">
    <property type="nucleotide sequence ID" value="NZ_JACVVX010000001.1"/>
</dbReference>
<feature type="transmembrane region" description="Helical" evidence="5">
    <location>
        <begin position="62"/>
        <end position="83"/>
    </location>
</feature>
<proteinExistence type="predicted"/>
<evidence type="ECO:0000256" key="3">
    <source>
        <dbReference type="ARBA" id="ARBA00022989"/>
    </source>
</evidence>
<name>A0A8J6PTU1_9HYPH</name>
<organism evidence="7 8">
    <name type="scientific">Oryzicola mucosus</name>
    <dbReference type="NCBI Taxonomy" id="2767425"/>
    <lineage>
        <taxon>Bacteria</taxon>
        <taxon>Pseudomonadati</taxon>
        <taxon>Pseudomonadota</taxon>
        <taxon>Alphaproteobacteria</taxon>
        <taxon>Hyphomicrobiales</taxon>
        <taxon>Phyllobacteriaceae</taxon>
        <taxon>Oryzicola</taxon>
    </lineage>
</organism>
<protein>
    <submittedName>
        <fullName evidence="7">O-antigen ligase family protein</fullName>
    </submittedName>
</protein>
<feature type="domain" description="O-antigen ligase-related" evidence="6">
    <location>
        <begin position="214"/>
        <end position="350"/>
    </location>
</feature>
<evidence type="ECO:0000259" key="6">
    <source>
        <dbReference type="Pfam" id="PF04932"/>
    </source>
</evidence>
<gene>
    <name evidence="7" type="ORF">ICI42_02175</name>
</gene>
<dbReference type="PANTHER" id="PTHR37422:SF13">
    <property type="entry name" value="LIPOPOLYSACCHARIDE BIOSYNTHESIS PROTEIN PA4999-RELATED"/>
    <property type="match status" value="1"/>
</dbReference>
<evidence type="ECO:0000313" key="8">
    <source>
        <dbReference type="Proteomes" id="UP000643405"/>
    </source>
</evidence>
<feature type="transmembrane region" description="Helical" evidence="5">
    <location>
        <begin position="180"/>
        <end position="201"/>
    </location>
</feature>
<dbReference type="InterPro" id="IPR007016">
    <property type="entry name" value="O-antigen_ligase-rel_domated"/>
</dbReference>
<keyword evidence="8" id="KW-1185">Reference proteome</keyword>
<feature type="transmembrane region" description="Helical" evidence="5">
    <location>
        <begin position="208"/>
        <end position="225"/>
    </location>
</feature>
<keyword evidence="4 5" id="KW-0472">Membrane</keyword>
<evidence type="ECO:0000256" key="2">
    <source>
        <dbReference type="ARBA" id="ARBA00022692"/>
    </source>
</evidence>
<comment type="subcellular location">
    <subcellularLocation>
        <location evidence="1">Membrane</location>
        <topology evidence="1">Multi-pass membrane protein</topology>
    </subcellularLocation>
</comment>
<feature type="transmembrane region" description="Helical" evidence="5">
    <location>
        <begin position="103"/>
        <end position="126"/>
    </location>
</feature>
<keyword evidence="7" id="KW-0436">Ligase</keyword>
<dbReference type="InterPro" id="IPR051533">
    <property type="entry name" value="WaaL-like"/>
</dbReference>
<accession>A0A8J6PTU1</accession>
<evidence type="ECO:0000256" key="4">
    <source>
        <dbReference type="ARBA" id="ARBA00023136"/>
    </source>
</evidence>
<feature type="transmembrane region" description="Helical" evidence="5">
    <location>
        <begin position="368"/>
        <end position="386"/>
    </location>
</feature>
<dbReference type="GO" id="GO:0016020">
    <property type="term" value="C:membrane"/>
    <property type="evidence" value="ECO:0007669"/>
    <property type="project" value="UniProtKB-SubCell"/>
</dbReference>
<evidence type="ECO:0000313" key="7">
    <source>
        <dbReference type="EMBL" id="MBD0413462.1"/>
    </source>
</evidence>
<feature type="transmembrane region" description="Helical" evidence="5">
    <location>
        <begin position="12"/>
        <end position="29"/>
    </location>
</feature>
<comment type="caution">
    <text evidence="7">The sequence shown here is derived from an EMBL/GenBank/DDBJ whole genome shotgun (WGS) entry which is preliminary data.</text>
</comment>
<dbReference type="Proteomes" id="UP000643405">
    <property type="component" value="Unassembled WGS sequence"/>
</dbReference>
<dbReference type="PANTHER" id="PTHR37422">
    <property type="entry name" value="TEICHURONIC ACID BIOSYNTHESIS PROTEIN TUAE"/>
    <property type="match status" value="1"/>
</dbReference>
<feature type="transmembrane region" description="Helical" evidence="5">
    <location>
        <begin position="35"/>
        <end position="50"/>
    </location>
</feature>
<feature type="transmembrane region" description="Helical" evidence="5">
    <location>
        <begin position="254"/>
        <end position="274"/>
    </location>
</feature>
<evidence type="ECO:0000256" key="5">
    <source>
        <dbReference type="SAM" id="Phobius"/>
    </source>
</evidence>
<evidence type="ECO:0000256" key="1">
    <source>
        <dbReference type="ARBA" id="ARBA00004141"/>
    </source>
</evidence>
<dbReference type="AlphaFoldDB" id="A0A8J6PTU1"/>
<feature type="transmembrane region" description="Helical" evidence="5">
    <location>
        <begin position="138"/>
        <end position="160"/>
    </location>
</feature>
<keyword evidence="3 5" id="KW-1133">Transmembrane helix</keyword>
<dbReference type="EMBL" id="JACVVX010000001">
    <property type="protein sequence ID" value="MBD0413462.1"/>
    <property type="molecule type" value="Genomic_DNA"/>
</dbReference>